<sequence length="492" mass="51553">MRRVAGLLCGLLLLSTTVFDTDSAAGHAHQHDHGHLHDHMTEDLAGTPMRTIEARTTENAARIQKATGVRPGTARTKAAADADPGQAGSWSPVVDTPVVPVFTAVLPNGKMLIWDSVGDLPSEDYPDHSFTRAMLWNPADDTYRRVDLQGSNIFCAGFAHLANGNILVAGGNANAQLDGTVHTYVFDWRNETWTRGKDMAAARWYPSVAETANGESVIVGGGPATAEVYQTNGAIRPLTGFTKYSARLYPFLSSRPDTQLGLFGPHATAYTITTSGNGVITATGNRDSILRDYGSFATYDIGKSVVVGGGNITENGVAKVPTRTAVVLNSDASLFPSLAPTGSLSTGRRQLNATLLADGSVLATGGMTSTANNALIDLQNAATTAERWDPATGSWTVLASAGRIRQYHSTAALLPDGRVMTGGGGVCLACLDAGYLEKNIEYFTPPYLYKKDGSGGLADRPAISAAPATVGIGANFTVSSPQAAGIRKVALV</sequence>
<accession>A0ABT4ASY1</accession>
<evidence type="ECO:0000313" key="4">
    <source>
        <dbReference type="Proteomes" id="UP001151002"/>
    </source>
</evidence>
<keyword evidence="4" id="KW-1185">Reference proteome</keyword>
<dbReference type="InterPro" id="IPR011043">
    <property type="entry name" value="Gal_Oxase/kelch_b-propeller"/>
</dbReference>
<dbReference type="Proteomes" id="UP001151002">
    <property type="component" value="Unassembled WGS sequence"/>
</dbReference>
<evidence type="ECO:0000313" key="3">
    <source>
        <dbReference type="EMBL" id="MCY1137282.1"/>
    </source>
</evidence>
<evidence type="ECO:0000256" key="1">
    <source>
        <dbReference type="SAM" id="MobiDB-lite"/>
    </source>
</evidence>
<dbReference type="SMART" id="SM00612">
    <property type="entry name" value="Kelch"/>
    <property type="match status" value="2"/>
</dbReference>
<dbReference type="SUPFAM" id="SSF50965">
    <property type="entry name" value="Galactose oxidase, central domain"/>
    <property type="match status" value="1"/>
</dbReference>
<dbReference type="Gene3D" id="2.130.10.80">
    <property type="entry name" value="Galactose oxidase/kelch, beta-propeller"/>
    <property type="match status" value="1"/>
</dbReference>
<dbReference type="PANTHER" id="PTHR32208:SF21">
    <property type="entry name" value="LOW QUALITY PROTEIN: ALDEHYDE OXIDASE GLOX-LIKE"/>
    <property type="match status" value="1"/>
</dbReference>
<gene>
    <name evidence="3" type="ORF">OWR29_04665</name>
</gene>
<feature type="region of interest" description="Disordered" evidence="1">
    <location>
        <begin position="67"/>
        <end position="89"/>
    </location>
</feature>
<dbReference type="EMBL" id="JAPNTZ010000002">
    <property type="protein sequence ID" value="MCY1137282.1"/>
    <property type="molecule type" value="Genomic_DNA"/>
</dbReference>
<dbReference type="InterPro" id="IPR006652">
    <property type="entry name" value="Kelch_1"/>
</dbReference>
<evidence type="ECO:0000256" key="2">
    <source>
        <dbReference type="SAM" id="SignalP"/>
    </source>
</evidence>
<dbReference type="InterPro" id="IPR037293">
    <property type="entry name" value="Gal_Oxidase_central_sf"/>
</dbReference>
<dbReference type="PANTHER" id="PTHR32208">
    <property type="entry name" value="SECRETED PROTEIN-RELATED"/>
    <property type="match status" value="1"/>
</dbReference>
<comment type="caution">
    <text evidence="3">The sequence shown here is derived from an EMBL/GenBank/DDBJ whole genome shotgun (WGS) entry which is preliminary data.</text>
</comment>
<name>A0ABT4ASY1_9ACTN</name>
<proteinExistence type="predicted"/>
<organism evidence="3 4">
    <name type="scientific">Paractinoplanes pyxinae</name>
    <dbReference type="NCBI Taxonomy" id="2997416"/>
    <lineage>
        <taxon>Bacteria</taxon>
        <taxon>Bacillati</taxon>
        <taxon>Actinomycetota</taxon>
        <taxon>Actinomycetes</taxon>
        <taxon>Micromonosporales</taxon>
        <taxon>Micromonosporaceae</taxon>
        <taxon>Paractinoplanes</taxon>
    </lineage>
</organism>
<feature type="chain" id="PRO_5046035929" evidence="2">
    <location>
        <begin position="21"/>
        <end position="492"/>
    </location>
</feature>
<keyword evidence="2" id="KW-0732">Signal</keyword>
<feature type="non-terminal residue" evidence="3">
    <location>
        <position position="492"/>
    </location>
</feature>
<protein>
    <submittedName>
        <fullName evidence="3">Galactose oxidase</fullName>
    </submittedName>
</protein>
<feature type="signal peptide" evidence="2">
    <location>
        <begin position="1"/>
        <end position="20"/>
    </location>
</feature>
<dbReference type="RefSeq" id="WP_267561195.1">
    <property type="nucleotide sequence ID" value="NZ_JAPNTZ010000002.1"/>
</dbReference>
<reference evidence="3" key="1">
    <citation type="submission" date="2022-11" db="EMBL/GenBank/DDBJ databases">
        <authorList>
            <person name="Somphong A."/>
            <person name="Phongsopitanun W."/>
        </authorList>
    </citation>
    <scope>NUCLEOTIDE SEQUENCE</scope>
    <source>
        <strain evidence="3">Pm04-4</strain>
    </source>
</reference>